<dbReference type="GO" id="GO:0055088">
    <property type="term" value="P:lipid homeostasis"/>
    <property type="evidence" value="ECO:0007669"/>
    <property type="project" value="TreeGrafter"/>
</dbReference>
<proteinExistence type="predicted"/>
<feature type="transmembrane region" description="Helical" evidence="6">
    <location>
        <begin position="70"/>
        <end position="91"/>
    </location>
</feature>
<feature type="transmembrane region" description="Helical" evidence="6">
    <location>
        <begin position="135"/>
        <end position="154"/>
    </location>
</feature>
<dbReference type="Proteomes" id="UP000838412">
    <property type="component" value="Chromosome 2"/>
</dbReference>
<keyword evidence="4 5" id="KW-0472">Membrane</keyword>
<dbReference type="GO" id="GO:0005783">
    <property type="term" value="C:endoplasmic reticulum"/>
    <property type="evidence" value="ECO:0007669"/>
    <property type="project" value="TreeGrafter"/>
</dbReference>
<dbReference type="EMBL" id="OV696687">
    <property type="protein sequence ID" value="CAH1253744.1"/>
    <property type="molecule type" value="Genomic_DNA"/>
</dbReference>
<keyword evidence="9" id="KW-1185">Reference proteome</keyword>
<keyword evidence="3 6" id="KW-1133">Transmembrane helix</keyword>
<comment type="subcellular location">
    <subcellularLocation>
        <location evidence="1">Membrane</location>
        <topology evidence="1">Multi-pass membrane protein</topology>
    </subcellularLocation>
</comment>
<dbReference type="InterPro" id="IPR006634">
    <property type="entry name" value="TLC-dom"/>
</dbReference>
<dbReference type="SMART" id="SM00724">
    <property type="entry name" value="TLC"/>
    <property type="match status" value="1"/>
</dbReference>
<dbReference type="GO" id="GO:0016020">
    <property type="term" value="C:membrane"/>
    <property type="evidence" value="ECO:0007669"/>
    <property type="project" value="UniProtKB-SubCell"/>
</dbReference>
<feature type="transmembrane region" description="Helical" evidence="6">
    <location>
        <begin position="103"/>
        <end position="123"/>
    </location>
</feature>
<evidence type="ECO:0000259" key="7">
    <source>
        <dbReference type="PROSITE" id="PS50922"/>
    </source>
</evidence>
<feature type="transmembrane region" description="Helical" evidence="6">
    <location>
        <begin position="229"/>
        <end position="252"/>
    </location>
</feature>
<feature type="transmembrane region" description="Helical" evidence="6">
    <location>
        <begin position="25"/>
        <end position="49"/>
    </location>
</feature>
<evidence type="ECO:0000256" key="5">
    <source>
        <dbReference type="PROSITE-ProRule" id="PRU00205"/>
    </source>
</evidence>
<dbReference type="PANTHER" id="PTHR13439">
    <property type="entry name" value="CT120 PROTEIN"/>
    <property type="match status" value="1"/>
</dbReference>
<reference evidence="8" key="1">
    <citation type="submission" date="2022-01" db="EMBL/GenBank/DDBJ databases">
        <authorList>
            <person name="Braso-Vives M."/>
        </authorList>
    </citation>
    <scope>NUCLEOTIDE SEQUENCE</scope>
</reference>
<dbReference type="Pfam" id="PF03798">
    <property type="entry name" value="TRAM_LAG1_CLN8"/>
    <property type="match status" value="1"/>
</dbReference>
<feature type="transmembrane region" description="Helical" evidence="6">
    <location>
        <begin position="190"/>
        <end position="217"/>
    </location>
</feature>
<dbReference type="PANTHER" id="PTHR13439:SF0">
    <property type="entry name" value="TOPOISOMERASE I DAMAGE AFFECTED PROTEIN 4"/>
    <property type="match status" value="1"/>
</dbReference>
<evidence type="ECO:0000256" key="4">
    <source>
        <dbReference type="ARBA" id="ARBA00023136"/>
    </source>
</evidence>
<dbReference type="AlphaFoldDB" id="A0A8J9ZIP6"/>
<feature type="domain" description="TLC" evidence="7">
    <location>
        <begin position="62"/>
        <end position="264"/>
    </location>
</feature>
<accession>A0A8J9ZIP6</accession>
<name>A0A8J9ZIP6_BRALA</name>
<evidence type="ECO:0000313" key="8">
    <source>
        <dbReference type="EMBL" id="CAH1253744.1"/>
    </source>
</evidence>
<dbReference type="OrthoDB" id="9980919at2759"/>
<evidence type="ECO:0000256" key="6">
    <source>
        <dbReference type="SAM" id="Phobius"/>
    </source>
</evidence>
<sequence length="279" mass="31731">MTPAHSEFRLRRTPDMFSASSPDHLLATAGLAVVCNALMLQLVGPWLLWFFFRERFSSLSLSKQLWLKKLTMSIMSSAVVGTTAVITYLSEEQLDPKHLRHDIPAVSFNCAFMLGHTVADTLTHTLLRTSTLTNYFQLIVHHIITLVACSVGTFSDSPPYYVNIGLMMEVSTVFYCSGIMAKELGYPRSYLVIFVFFLLTFFCVRIILGFCVFWYHLIPLLLTPEFYRLGVPVLLAILGCFPAFQLLNLVWFPMACKRLIQEYRVINTPQSTSTENKVE</sequence>
<evidence type="ECO:0000256" key="3">
    <source>
        <dbReference type="ARBA" id="ARBA00022989"/>
    </source>
</evidence>
<keyword evidence="2 5" id="KW-0812">Transmembrane</keyword>
<gene>
    <name evidence="8" type="primary">Hypp1237</name>
    <name evidence="8" type="ORF">BLAG_LOCUS13401</name>
</gene>
<protein>
    <submittedName>
        <fullName evidence="8">Hypp1237 protein</fullName>
    </submittedName>
</protein>
<dbReference type="InterPro" id="IPR050846">
    <property type="entry name" value="TLCD"/>
</dbReference>
<evidence type="ECO:0000313" key="9">
    <source>
        <dbReference type="Proteomes" id="UP000838412"/>
    </source>
</evidence>
<evidence type="ECO:0000256" key="2">
    <source>
        <dbReference type="ARBA" id="ARBA00022692"/>
    </source>
</evidence>
<organism evidence="8 9">
    <name type="scientific">Branchiostoma lanceolatum</name>
    <name type="common">Common lancelet</name>
    <name type="synonym">Amphioxus lanceolatum</name>
    <dbReference type="NCBI Taxonomy" id="7740"/>
    <lineage>
        <taxon>Eukaryota</taxon>
        <taxon>Metazoa</taxon>
        <taxon>Chordata</taxon>
        <taxon>Cephalochordata</taxon>
        <taxon>Leptocardii</taxon>
        <taxon>Amphioxiformes</taxon>
        <taxon>Branchiostomatidae</taxon>
        <taxon>Branchiostoma</taxon>
    </lineage>
</organism>
<evidence type="ECO:0000256" key="1">
    <source>
        <dbReference type="ARBA" id="ARBA00004141"/>
    </source>
</evidence>
<dbReference type="PROSITE" id="PS50922">
    <property type="entry name" value="TLC"/>
    <property type="match status" value="1"/>
</dbReference>
<feature type="transmembrane region" description="Helical" evidence="6">
    <location>
        <begin position="160"/>
        <end position="178"/>
    </location>
</feature>